<dbReference type="Pfam" id="PF05191">
    <property type="entry name" value="ADK_lid"/>
    <property type="match status" value="1"/>
</dbReference>
<evidence type="ECO:0000256" key="5">
    <source>
        <dbReference type="ARBA" id="ARBA00022777"/>
    </source>
</evidence>
<feature type="binding site" evidence="8">
    <location>
        <position position="130"/>
    </location>
    <ligand>
        <name>Zn(2+)</name>
        <dbReference type="ChEBI" id="CHEBI:29105"/>
        <note>structural</note>
    </ligand>
</feature>
<keyword evidence="3 8" id="KW-0545">Nucleotide biosynthesis</keyword>
<feature type="binding site" evidence="8">
    <location>
        <begin position="10"/>
        <end position="15"/>
    </location>
    <ligand>
        <name>ATP</name>
        <dbReference type="ChEBI" id="CHEBI:30616"/>
    </ligand>
</feature>
<proteinExistence type="inferred from homology"/>
<sequence length="213" mass="23654">MHIILVGPPGAGKGTQAANLVEEFSIPHIATGDIFRSAIKNETPLGKTAKEYIDQGKLVPDEVTIGIVEERLSEGDCQEGFILDGFPRTVAQADALQDILEKLDVDLDNVLNIKVSEDEVIRRLSGRRICSDCGASYHVDFNPPKDEDTCDKCDGDLYQREDDKPETIKERLSVYKEQTEPLINYYKDLGLLKNINGEASLEEVFNNIKQAVS</sequence>
<comment type="pathway">
    <text evidence="8">Purine metabolism; AMP biosynthesis via salvage pathway; AMP from ADP: step 1/1.</text>
</comment>
<evidence type="ECO:0000259" key="9">
    <source>
        <dbReference type="PROSITE" id="PS50052"/>
    </source>
</evidence>
<feature type="binding site" evidence="8">
    <location>
        <position position="92"/>
    </location>
    <ligand>
        <name>AMP</name>
        <dbReference type="ChEBI" id="CHEBI:456215"/>
    </ligand>
</feature>
<feature type="binding site" evidence="8">
    <location>
        <position position="31"/>
    </location>
    <ligand>
        <name>AMP</name>
        <dbReference type="ChEBI" id="CHEBI:456215"/>
    </ligand>
</feature>
<dbReference type="STRING" id="142842.SAMN02745118_02431"/>
<dbReference type="EMBL" id="FUWM01000024">
    <property type="protein sequence ID" value="SJZ98795.1"/>
    <property type="molecule type" value="Genomic_DNA"/>
</dbReference>
<comment type="subunit">
    <text evidence="8">Monomer.</text>
</comment>
<dbReference type="NCBIfam" id="NF001380">
    <property type="entry name" value="PRK00279.1-2"/>
    <property type="match status" value="1"/>
</dbReference>
<keyword evidence="2 8" id="KW-0479">Metal-binding</keyword>
<comment type="domain">
    <text evidence="8">Consists of three domains, a large central CORE domain and two small peripheral domains, NMPbind and LID, which undergo movements during catalysis. The LID domain closes over the site of phosphoryl transfer upon ATP binding. Assembling and dissambling the active center during each catalytic cycle provides an effective means to prevent ATP hydrolysis. Some bacteria have evolved a zinc-coordinating structure that stabilizes the LID domain.</text>
</comment>
<keyword evidence="11" id="KW-1185">Reference proteome</keyword>
<dbReference type="FunFam" id="3.40.50.300:FF:000106">
    <property type="entry name" value="Adenylate kinase mitochondrial"/>
    <property type="match status" value="1"/>
</dbReference>
<comment type="catalytic activity">
    <reaction evidence="8">
        <text>AMP + ATP = 2 ADP</text>
        <dbReference type="Rhea" id="RHEA:12973"/>
        <dbReference type="ChEBI" id="CHEBI:30616"/>
        <dbReference type="ChEBI" id="CHEBI:456215"/>
        <dbReference type="ChEBI" id="CHEBI:456216"/>
        <dbReference type="EC" id="2.7.4.3"/>
    </reaction>
</comment>
<dbReference type="InterPro" id="IPR008144">
    <property type="entry name" value="Guanylate_kin-like_dom"/>
</dbReference>
<feature type="region of interest" description="LID" evidence="8">
    <location>
        <begin position="126"/>
        <end position="163"/>
    </location>
</feature>
<dbReference type="InterPro" id="IPR000850">
    <property type="entry name" value="Adenylat/UMP-CMP_kin"/>
</dbReference>
<evidence type="ECO:0000256" key="6">
    <source>
        <dbReference type="ARBA" id="ARBA00022833"/>
    </source>
</evidence>
<dbReference type="PROSITE" id="PS50052">
    <property type="entry name" value="GUANYLATE_KINASE_2"/>
    <property type="match status" value="1"/>
</dbReference>
<dbReference type="NCBIfam" id="NF011100">
    <property type="entry name" value="PRK14527.1"/>
    <property type="match status" value="1"/>
</dbReference>
<keyword evidence="4 8" id="KW-0547">Nucleotide-binding</keyword>
<feature type="domain" description="Guanylate kinase-like" evidence="9">
    <location>
        <begin position="1"/>
        <end position="213"/>
    </location>
</feature>
<feature type="binding site" evidence="8">
    <location>
        <position position="133"/>
    </location>
    <ligand>
        <name>Zn(2+)</name>
        <dbReference type="ChEBI" id="CHEBI:29105"/>
        <note>structural</note>
    </ligand>
</feature>
<dbReference type="PANTHER" id="PTHR23359">
    <property type="entry name" value="NUCLEOTIDE KINASE"/>
    <property type="match status" value="1"/>
</dbReference>
<evidence type="ECO:0000256" key="2">
    <source>
        <dbReference type="ARBA" id="ARBA00022723"/>
    </source>
</evidence>
<comment type="function">
    <text evidence="8">Catalyzes the reversible transfer of the terminal phosphate group between ATP and AMP. Plays an important role in cellular energy homeostasis and in adenine nucleotide metabolism.</text>
</comment>
<dbReference type="PRINTS" id="PR00094">
    <property type="entry name" value="ADENYLTKNASE"/>
</dbReference>
<dbReference type="AlphaFoldDB" id="A0A1T4Q4T3"/>
<comment type="similarity">
    <text evidence="8">Belongs to the adenylate kinase family.</text>
</comment>
<dbReference type="InterPro" id="IPR033690">
    <property type="entry name" value="Adenylat_kinase_CS"/>
</dbReference>
<dbReference type="GO" id="GO:0008270">
    <property type="term" value="F:zinc ion binding"/>
    <property type="evidence" value="ECO:0007669"/>
    <property type="project" value="UniProtKB-UniRule"/>
</dbReference>
<feature type="binding site" evidence="8">
    <location>
        <position position="171"/>
    </location>
    <ligand>
        <name>AMP</name>
        <dbReference type="ChEBI" id="CHEBI:456215"/>
    </ligand>
</feature>
<dbReference type="RefSeq" id="WP_078810861.1">
    <property type="nucleotide sequence ID" value="NZ_FUWM01000024.1"/>
</dbReference>
<comment type="subcellular location">
    <subcellularLocation>
        <location evidence="8">Cytoplasm</location>
    </subcellularLocation>
</comment>
<accession>A0A1T4Q4T3</accession>
<feature type="binding site" evidence="8">
    <location>
        <position position="36"/>
    </location>
    <ligand>
        <name>AMP</name>
        <dbReference type="ChEBI" id="CHEBI:456215"/>
    </ligand>
</feature>
<keyword evidence="8" id="KW-0963">Cytoplasm</keyword>
<evidence type="ECO:0000256" key="8">
    <source>
        <dbReference type="HAMAP-Rule" id="MF_00235"/>
    </source>
</evidence>
<dbReference type="CDD" id="cd01428">
    <property type="entry name" value="ADK"/>
    <property type="match status" value="1"/>
</dbReference>
<dbReference type="Pfam" id="PF00406">
    <property type="entry name" value="ADK"/>
    <property type="match status" value="1"/>
</dbReference>
<dbReference type="GO" id="GO:0004017">
    <property type="term" value="F:AMP kinase activity"/>
    <property type="evidence" value="ECO:0007669"/>
    <property type="project" value="UniProtKB-UniRule"/>
</dbReference>
<keyword evidence="6 8" id="KW-0862">Zinc</keyword>
<feature type="binding site" evidence="8">
    <location>
        <position position="153"/>
    </location>
    <ligand>
        <name>Zn(2+)</name>
        <dbReference type="ChEBI" id="CHEBI:29105"/>
        <note>structural</note>
    </ligand>
</feature>
<dbReference type="EC" id="2.7.4.3" evidence="8"/>
<reference evidence="11" key="1">
    <citation type="submission" date="2017-02" db="EMBL/GenBank/DDBJ databases">
        <authorList>
            <person name="Varghese N."/>
            <person name="Submissions S."/>
        </authorList>
    </citation>
    <scope>NUCLEOTIDE SEQUENCE [LARGE SCALE GENOMIC DNA]</scope>
    <source>
        <strain evidence="11">ATCC BAA-73</strain>
    </source>
</reference>
<keyword evidence="5 8" id="KW-0418">Kinase</keyword>
<dbReference type="Proteomes" id="UP000190625">
    <property type="component" value="Unassembled WGS sequence"/>
</dbReference>
<dbReference type="PROSITE" id="PS00113">
    <property type="entry name" value="ADENYLATE_KINASE"/>
    <property type="match status" value="1"/>
</dbReference>
<dbReference type="HAMAP" id="MF_00235">
    <property type="entry name" value="Adenylate_kinase_Adk"/>
    <property type="match status" value="1"/>
</dbReference>
<dbReference type="GO" id="GO:0044209">
    <property type="term" value="P:AMP salvage"/>
    <property type="evidence" value="ECO:0007669"/>
    <property type="project" value="UniProtKB-UniRule"/>
</dbReference>
<dbReference type="SUPFAM" id="SSF52540">
    <property type="entry name" value="P-loop containing nucleoside triphosphate hydrolases"/>
    <property type="match status" value="1"/>
</dbReference>
<dbReference type="OrthoDB" id="9805030at2"/>
<feature type="binding site" evidence="8">
    <location>
        <begin position="57"/>
        <end position="59"/>
    </location>
    <ligand>
        <name>AMP</name>
        <dbReference type="ChEBI" id="CHEBI:456215"/>
    </ligand>
</feature>
<dbReference type="GO" id="GO:0005737">
    <property type="term" value="C:cytoplasm"/>
    <property type="evidence" value="ECO:0007669"/>
    <property type="project" value="UniProtKB-SubCell"/>
</dbReference>
<evidence type="ECO:0000256" key="1">
    <source>
        <dbReference type="ARBA" id="ARBA00022679"/>
    </source>
</evidence>
<feature type="binding site" evidence="8">
    <location>
        <position position="150"/>
    </location>
    <ligand>
        <name>Zn(2+)</name>
        <dbReference type="ChEBI" id="CHEBI:29105"/>
        <note>structural</note>
    </ligand>
</feature>
<keyword evidence="1 8" id="KW-0808">Transferase</keyword>
<feature type="binding site" evidence="8">
    <location>
        <begin position="85"/>
        <end position="88"/>
    </location>
    <ligand>
        <name>AMP</name>
        <dbReference type="ChEBI" id="CHEBI:456215"/>
    </ligand>
</feature>
<feature type="binding site" evidence="8">
    <location>
        <position position="160"/>
    </location>
    <ligand>
        <name>AMP</name>
        <dbReference type="ChEBI" id="CHEBI:456215"/>
    </ligand>
</feature>
<keyword evidence="7 8" id="KW-0067">ATP-binding</keyword>
<evidence type="ECO:0000256" key="3">
    <source>
        <dbReference type="ARBA" id="ARBA00022727"/>
    </source>
</evidence>
<dbReference type="InterPro" id="IPR006259">
    <property type="entry name" value="Adenyl_kin_sub"/>
</dbReference>
<dbReference type="NCBIfam" id="TIGR01351">
    <property type="entry name" value="adk"/>
    <property type="match status" value="1"/>
</dbReference>
<dbReference type="UniPathway" id="UPA00588">
    <property type="reaction ID" value="UER00649"/>
</dbReference>
<organism evidence="10 11">
    <name type="scientific">Selenihalanaerobacter shriftii</name>
    <dbReference type="NCBI Taxonomy" id="142842"/>
    <lineage>
        <taxon>Bacteria</taxon>
        <taxon>Bacillati</taxon>
        <taxon>Bacillota</taxon>
        <taxon>Clostridia</taxon>
        <taxon>Halanaerobiales</taxon>
        <taxon>Halobacteroidaceae</taxon>
        <taxon>Selenihalanaerobacter</taxon>
    </lineage>
</organism>
<feature type="binding site" evidence="8">
    <location>
        <position position="199"/>
    </location>
    <ligand>
        <name>ATP</name>
        <dbReference type="ChEBI" id="CHEBI:30616"/>
    </ligand>
</feature>
<dbReference type="NCBIfam" id="NF001381">
    <property type="entry name" value="PRK00279.1-3"/>
    <property type="match status" value="1"/>
</dbReference>
<feature type="binding site" evidence="8">
    <location>
        <position position="127"/>
    </location>
    <ligand>
        <name>ATP</name>
        <dbReference type="ChEBI" id="CHEBI:30616"/>
    </ligand>
</feature>
<dbReference type="InterPro" id="IPR027417">
    <property type="entry name" value="P-loop_NTPase"/>
</dbReference>
<feature type="binding site" evidence="8">
    <location>
        <begin position="136"/>
        <end position="137"/>
    </location>
    <ligand>
        <name>ATP</name>
        <dbReference type="ChEBI" id="CHEBI:30616"/>
    </ligand>
</feature>
<dbReference type="InterPro" id="IPR007862">
    <property type="entry name" value="Adenylate_kinase_lid-dom"/>
</dbReference>
<evidence type="ECO:0000313" key="11">
    <source>
        <dbReference type="Proteomes" id="UP000190625"/>
    </source>
</evidence>
<evidence type="ECO:0000256" key="4">
    <source>
        <dbReference type="ARBA" id="ARBA00022741"/>
    </source>
</evidence>
<evidence type="ECO:0000313" key="10">
    <source>
        <dbReference type="EMBL" id="SJZ98795.1"/>
    </source>
</evidence>
<name>A0A1T4Q4T3_9FIRM</name>
<gene>
    <name evidence="8" type="primary">adk</name>
    <name evidence="10" type="ORF">SAMN02745118_02431</name>
</gene>
<dbReference type="GO" id="GO:0005524">
    <property type="term" value="F:ATP binding"/>
    <property type="evidence" value="ECO:0007669"/>
    <property type="project" value="UniProtKB-UniRule"/>
</dbReference>
<evidence type="ECO:0000256" key="7">
    <source>
        <dbReference type="ARBA" id="ARBA00022840"/>
    </source>
</evidence>
<feature type="region of interest" description="NMP" evidence="8">
    <location>
        <begin position="30"/>
        <end position="59"/>
    </location>
</feature>
<dbReference type="Gene3D" id="3.40.50.300">
    <property type="entry name" value="P-loop containing nucleotide triphosphate hydrolases"/>
    <property type="match status" value="1"/>
</dbReference>
<protein>
    <recommendedName>
        <fullName evidence="8">Adenylate kinase</fullName>
        <shortName evidence="8">AK</shortName>
        <ecNumber evidence="8">2.7.4.3</ecNumber>
    </recommendedName>
    <alternativeName>
        <fullName evidence="8">ATP-AMP transphosphorylase</fullName>
    </alternativeName>
    <alternativeName>
        <fullName evidence="8">ATP:AMP phosphotransferase</fullName>
    </alternativeName>
    <alternativeName>
        <fullName evidence="8">Adenylate monophosphate kinase</fullName>
    </alternativeName>
</protein>